<evidence type="ECO:0000313" key="3">
    <source>
        <dbReference type="Proteomes" id="UP000243680"/>
    </source>
</evidence>
<proteinExistence type="predicted"/>
<dbReference type="RefSeq" id="WP_059460898.1">
    <property type="nucleotide sequence ID" value="NZ_CP013421.1"/>
</dbReference>
<dbReference type="EMBL" id="CP013421">
    <property type="protein sequence ID" value="AOJ76681.1"/>
    <property type="molecule type" value="Genomic_DNA"/>
</dbReference>
<feature type="signal peptide" evidence="1">
    <location>
        <begin position="1"/>
        <end position="35"/>
    </location>
</feature>
<name>A0A1B4LHJ8_9BURK</name>
<evidence type="ECO:0000256" key="1">
    <source>
        <dbReference type="SAM" id="SignalP"/>
    </source>
</evidence>
<dbReference type="Proteomes" id="UP000243680">
    <property type="component" value="Chromosome 3"/>
</dbReference>
<dbReference type="AlphaFoldDB" id="A0A1B4LHJ8"/>
<feature type="chain" id="PRO_5008565125" evidence="1">
    <location>
        <begin position="36"/>
        <end position="208"/>
    </location>
</feature>
<reference evidence="2 3" key="1">
    <citation type="submission" date="2015-12" db="EMBL/GenBank/DDBJ databases">
        <title>Diversity of Burkholderia near neighbor genomes.</title>
        <authorList>
            <person name="Sahl J."/>
            <person name="Wagner D."/>
            <person name="Keim P."/>
        </authorList>
    </citation>
    <scope>NUCLEOTIDE SEQUENCE [LARGE SCALE GENOMIC DNA]</scope>
    <source>
        <strain evidence="2 3">MSMB0783</strain>
    </source>
</reference>
<accession>A0A1B4LHJ8</accession>
<evidence type="ECO:0000313" key="2">
    <source>
        <dbReference type="EMBL" id="AOJ76681.1"/>
    </source>
</evidence>
<organism evidence="2 3">
    <name type="scientific">Burkholderia ubonensis</name>
    <dbReference type="NCBI Taxonomy" id="101571"/>
    <lineage>
        <taxon>Bacteria</taxon>
        <taxon>Pseudomonadati</taxon>
        <taxon>Pseudomonadota</taxon>
        <taxon>Betaproteobacteria</taxon>
        <taxon>Burkholderiales</taxon>
        <taxon>Burkholderiaceae</taxon>
        <taxon>Burkholderia</taxon>
        <taxon>Burkholderia cepacia complex</taxon>
    </lineage>
</organism>
<keyword evidence="1" id="KW-0732">Signal</keyword>
<sequence length="208" mass="21533">MSTAMKRHGLVRGVGPAIRASLVSAAVAASVLAHAQGLAGDGAATPTPTPTPPTSVATTPATVLGRAAHAIGIRRCAGAIDAVASRAFVNAQRQDVVLDWDRSNPDGAPFFSLSGIEYRESSAILSLTTSPALQGGCTILAERISSAPLACREVARAELTGYQAAALVRGVTVYVDPHHSRETVTLVEAPPSCVIVRRQVQFSWGVSR</sequence>
<gene>
    <name evidence="2" type="ORF">WJ35_16470</name>
</gene>
<protein>
    <submittedName>
        <fullName evidence="2">Uncharacterized protein</fullName>
    </submittedName>
</protein>